<reference evidence="2" key="1">
    <citation type="submission" date="2024-03" db="EMBL/GenBank/DDBJ databases">
        <authorList>
            <consortium name="ELIXIR-Norway"/>
            <consortium name="Elixir Norway"/>
        </authorList>
    </citation>
    <scope>NUCLEOTIDE SEQUENCE</scope>
</reference>
<keyword evidence="3" id="KW-1185">Reference proteome</keyword>
<evidence type="ECO:0000313" key="2">
    <source>
        <dbReference type="EMBL" id="CAK9864375.1"/>
    </source>
</evidence>
<sequence>MTYYNCSSIHLIFIFVRAILFTFANFCLGWIHVEEVKSFSILKCPFFGVTRVVWGGPFKFSTIFVEIGLKIIKGTHLTNL</sequence>
<name>A0ABP1APX2_9BRYO</name>
<feature type="transmembrane region" description="Helical" evidence="1">
    <location>
        <begin position="12"/>
        <end position="33"/>
    </location>
</feature>
<keyword evidence="1" id="KW-0472">Membrane</keyword>
<accession>A0ABP1APX2</accession>
<evidence type="ECO:0000313" key="3">
    <source>
        <dbReference type="Proteomes" id="UP001497522"/>
    </source>
</evidence>
<keyword evidence="1" id="KW-0812">Transmembrane</keyword>
<proteinExistence type="predicted"/>
<dbReference type="EMBL" id="OZ023715">
    <property type="protein sequence ID" value="CAK9864375.1"/>
    <property type="molecule type" value="Genomic_DNA"/>
</dbReference>
<organism evidence="2 3">
    <name type="scientific">Sphagnum jensenii</name>
    <dbReference type="NCBI Taxonomy" id="128206"/>
    <lineage>
        <taxon>Eukaryota</taxon>
        <taxon>Viridiplantae</taxon>
        <taxon>Streptophyta</taxon>
        <taxon>Embryophyta</taxon>
        <taxon>Bryophyta</taxon>
        <taxon>Sphagnophytina</taxon>
        <taxon>Sphagnopsida</taxon>
        <taxon>Sphagnales</taxon>
        <taxon>Sphagnaceae</taxon>
        <taxon>Sphagnum</taxon>
    </lineage>
</organism>
<gene>
    <name evidence="2" type="ORF">CSSPJE1EN2_LOCUS7370</name>
</gene>
<protein>
    <submittedName>
        <fullName evidence="2">Uncharacterized protein</fullName>
    </submittedName>
</protein>
<keyword evidence="1" id="KW-1133">Transmembrane helix</keyword>
<dbReference type="Proteomes" id="UP001497522">
    <property type="component" value="Chromosome 14"/>
</dbReference>
<evidence type="ECO:0000256" key="1">
    <source>
        <dbReference type="SAM" id="Phobius"/>
    </source>
</evidence>